<dbReference type="RefSeq" id="WP_375546584.1">
    <property type="nucleotide sequence ID" value="NZ_JAFFZE010000026.1"/>
</dbReference>
<gene>
    <name evidence="1" type="ORF">JT362_30930</name>
</gene>
<reference evidence="1 2" key="1">
    <citation type="submission" date="2021-02" db="EMBL/GenBank/DDBJ databases">
        <title>Actinophytocola xerophila sp. nov., isolated from soil of cotton cropping field.</title>
        <authorList>
            <person name="Huang R."/>
            <person name="Chen X."/>
            <person name="Ge X."/>
            <person name="Liu W."/>
        </authorList>
    </citation>
    <scope>NUCLEOTIDE SEQUENCE [LARGE SCALE GENOMIC DNA]</scope>
    <source>
        <strain evidence="1 2">S1-96</strain>
    </source>
</reference>
<sequence>MGLQSGHHYLVEFTEPPMAKHTGSTLLAPALDRSQQDGELGTWWFVRITVATFGGTAPLLISDLSNPGMAVAFFWYVAGGSGDRLRGRPHPARDGRQVAALTATSVGAQPQSGEPWQ</sequence>
<evidence type="ECO:0000313" key="2">
    <source>
        <dbReference type="Proteomes" id="UP001156441"/>
    </source>
</evidence>
<accession>A0ABT2JIK0</accession>
<evidence type="ECO:0008006" key="3">
    <source>
        <dbReference type="Google" id="ProtNLM"/>
    </source>
</evidence>
<protein>
    <recommendedName>
        <fullName evidence="3">Amino acid permease/ SLC12A domain-containing protein</fullName>
    </recommendedName>
</protein>
<name>A0ABT2JIK0_9PSEU</name>
<dbReference type="EMBL" id="JAFFZE010000026">
    <property type="protein sequence ID" value="MCT2587546.1"/>
    <property type="molecule type" value="Genomic_DNA"/>
</dbReference>
<organism evidence="1 2">
    <name type="scientific">Actinophytocola gossypii</name>
    <dbReference type="NCBI Taxonomy" id="2812003"/>
    <lineage>
        <taxon>Bacteria</taxon>
        <taxon>Bacillati</taxon>
        <taxon>Actinomycetota</taxon>
        <taxon>Actinomycetes</taxon>
        <taxon>Pseudonocardiales</taxon>
        <taxon>Pseudonocardiaceae</taxon>
    </lineage>
</organism>
<keyword evidence="2" id="KW-1185">Reference proteome</keyword>
<comment type="caution">
    <text evidence="1">The sequence shown here is derived from an EMBL/GenBank/DDBJ whole genome shotgun (WGS) entry which is preliminary data.</text>
</comment>
<evidence type="ECO:0000313" key="1">
    <source>
        <dbReference type="EMBL" id="MCT2587546.1"/>
    </source>
</evidence>
<proteinExistence type="predicted"/>
<dbReference type="Proteomes" id="UP001156441">
    <property type="component" value="Unassembled WGS sequence"/>
</dbReference>